<keyword evidence="2 9" id="KW-1003">Cell membrane</keyword>
<dbReference type="Proteomes" id="UP000297225">
    <property type="component" value="Unassembled WGS sequence"/>
</dbReference>
<dbReference type="GO" id="GO:0004190">
    <property type="term" value="F:aspartic-type endopeptidase activity"/>
    <property type="evidence" value="ECO:0007669"/>
    <property type="project" value="UniProtKB-UniRule"/>
</dbReference>
<dbReference type="NCBIfam" id="NF011369">
    <property type="entry name" value="PRK14788.1"/>
    <property type="match status" value="1"/>
</dbReference>
<dbReference type="EMBL" id="SPNC01000038">
    <property type="protein sequence ID" value="TFH95785.1"/>
    <property type="molecule type" value="Genomic_DNA"/>
</dbReference>
<dbReference type="AlphaFoldDB" id="A0A4Y8WQN2"/>
<feature type="active site" evidence="9">
    <location>
        <position position="163"/>
    </location>
</feature>
<dbReference type="OrthoDB" id="9810259at2"/>
<dbReference type="InterPro" id="IPR001872">
    <property type="entry name" value="Peptidase_A8"/>
</dbReference>
<protein>
    <recommendedName>
        <fullName evidence="9">Lipoprotein signal peptidase</fullName>
        <ecNumber evidence="9">3.4.23.36</ecNumber>
    </recommendedName>
    <alternativeName>
        <fullName evidence="9">Prolipoprotein signal peptidase</fullName>
    </alternativeName>
    <alternativeName>
        <fullName evidence="9">Signal peptidase II</fullName>
        <shortName evidence="9">SPase II</shortName>
    </alternativeName>
</protein>
<evidence type="ECO:0000256" key="6">
    <source>
        <dbReference type="ARBA" id="ARBA00022801"/>
    </source>
</evidence>
<evidence type="ECO:0000256" key="1">
    <source>
        <dbReference type="ARBA" id="ARBA00006139"/>
    </source>
</evidence>
<dbReference type="STRING" id="1122973.GCA_000379925_00831"/>
<keyword evidence="11" id="KW-0449">Lipoprotein</keyword>
<comment type="pathway">
    <text evidence="9">Protein modification; lipoprotein biosynthesis (signal peptide cleavage).</text>
</comment>
<evidence type="ECO:0000256" key="7">
    <source>
        <dbReference type="ARBA" id="ARBA00022989"/>
    </source>
</evidence>
<comment type="function">
    <text evidence="9">This protein specifically catalyzes the removal of signal peptides from prolipoproteins.</text>
</comment>
<dbReference type="RefSeq" id="WP_018358082.1">
    <property type="nucleotide sequence ID" value="NZ_CP197400.1"/>
</dbReference>
<dbReference type="EC" id="3.4.23.36" evidence="9"/>
<sequence>MSEQIGHTQQLSSTPFCHPKWRERSGIAIGFALLLLVIDQTIKLWVKSHMILGESKRITDWFFIYFTENPGMAFGWEFFDKMFLTIFRIIASIIIAWLIAKVIKGRYNIGFLLCMVAVFSGAVGNIIDSVFYGHFFTHSYGQVATFLPEGGGYATWLHGKVVDMFYFPIINTVWPDWMPWVGGEELVFFQPIFNFADACISVGVVILIIFYAHSFTELLGGSGKKKAVEHDAEEA</sequence>
<keyword evidence="12" id="KW-1185">Reference proteome</keyword>
<reference evidence="11 12" key="1">
    <citation type="submission" date="2019-03" db="EMBL/GenBank/DDBJ databases">
        <title>Porphyromonas levii Isolated from the Uterus of Dairy Cows.</title>
        <authorList>
            <person name="Francis A.M."/>
        </authorList>
    </citation>
    <scope>NUCLEOTIDE SEQUENCE [LARGE SCALE GENOMIC DNA]</scope>
    <source>
        <strain evidence="11 12">AF5678</strain>
    </source>
</reference>
<evidence type="ECO:0000256" key="3">
    <source>
        <dbReference type="ARBA" id="ARBA00022670"/>
    </source>
</evidence>
<proteinExistence type="inferred from homology"/>
<evidence type="ECO:0000256" key="9">
    <source>
        <dbReference type="HAMAP-Rule" id="MF_00161"/>
    </source>
</evidence>
<dbReference type="PANTHER" id="PTHR33695">
    <property type="entry name" value="LIPOPROTEIN SIGNAL PEPTIDASE"/>
    <property type="match status" value="1"/>
</dbReference>
<feature type="transmembrane region" description="Helical" evidence="9">
    <location>
        <begin position="26"/>
        <end position="46"/>
    </location>
</feature>
<keyword evidence="5 9" id="KW-0064">Aspartyl protease</keyword>
<keyword evidence="6 9" id="KW-0378">Hydrolase</keyword>
<evidence type="ECO:0000256" key="10">
    <source>
        <dbReference type="RuleBase" id="RU004181"/>
    </source>
</evidence>
<comment type="caution">
    <text evidence="11">The sequence shown here is derived from an EMBL/GenBank/DDBJ whole genome shotgun (WGS) entry which is preliminary data.</text>
</comment>
<dbReference type="GO" id="GO:0006508">
    <property type="term" value="P:proteolysis"/>
    <property type="evidence" value="ECO:0007669"/>
    <property type="project" value="UniProtKB-KW"/>
</dbReference>
<evidence type="ECO:0000313" key="11">
    <source>
        <dbReference type="EMBL" id="TFH95785.1"/>
    </source>
</evidence>
<organism evidence="11 12">
    <name type="scientific">Porphyromonas levii</name>
    <dbReference type="NCBI Taxonomy" id="28114"/>
    <lineage>
        <taxon>Bacteria</taxon>
        <taxon>Pseudomonadati</taxon>
        <taxon>Bacteroidota</taxon>
        <taxon>Bacteroidia</taxon>
        <taxon>Bacteroidales</taxon>
        <taxon>Porphyromonadaceae</taxon>
        <taxon>Porphyromonas</taxon>
    </lineage>
</organism>
<evidence type="ECO:0000313" key="12">
    <source>
        <dbReference type="Proteomes" id="UP000297225"/>
    </source>
</evidence>
<feature type="transmembrane region" description="Helical" evidence="9">
    <location>
        <begin position="107"/>
        <end position="127"/>
    </location>
</feature>
<evidence type="ECO:0000256" key="2">
    <source>
        <dbReference type="ARBA" id="ARBA00022475"/>
    </source>
</evidence>
<comment type="catalytic activity">
    <reaction evidence="9">
        <text>Release of signal peptides from bacterial membrane prolipoproteins. Hydrolyzes -Xaa-Yaa-Zaa-|-(S,diacylglyceryl)Cys-, in which Xaa is hydrophobic (preferably Leu), and Yaa (Ala or Ser) and Zaa (Gly or Ala) have small, neutral side chains.</text>
        <dbReference type="EC" id="3.4.23.36"/>
    </reaction>
</comment>
<accession>A0A4Y8WQN2</accession>
<dbReference type="GO" id="GO:0005886">
    <property type="term" value="C:plasma membrane"/>
    <property type="evidence" value="ECO:0007669"/>
    <property type="project" value="UniProtKB-SubCell"/>
</dbReference>
<dbReference type="HAMAP" id="MF_00161">
    <property type="entry name" value="LspA"/>
    <property type="match status" value="1"/>
</dbReference>
<keyword evidence="7 9" id="KW-1133">Transmembrane helix</keyword>
<evidence type="ECO:0000256" key="4">
    <source>
        <dbReference type="ARBA" id="ARBA00022692"/>
    </source>
</evidence>
<feature type="active site" evidence="9">
    <location>
        <position position="197"/>
    </location>
</feature>
<evidence type="ECO:0000256" key="8">
    <source>
        <dbReference type="ARBA" id="ARBA00023136"/>
    </source>
</evidence>
<gene>
    <name evidence="9" type="primary">lspA</name>
    <name evidence="11" type="ORF">E4P47_03725</name>
</gene>
<feature type="transmembrane region" description="Helical" evidence="9">
    <location>
        <begin position="188"/>
        <end position="212"/>
    </location>
</feature>
<dbReference type="PANTHER" id="PTHR33695:SF1">
    <property type="entry name" value="LIPOPROTEIN SIGNAL PEPTIDASE"/>
    <property type="match status" value="1"/>
</dbReference>
<dbReference type="UniPathway" id="UPA00665"/>
<name>A0A4Y8WQN2_9PORP</name>
<comment type="subcellular location">
    <subcellularLocation>
        <location evidence="9">Cell membrane</location>
        <topology evidence="9">Multi-pass membrane protein</topology>
    </subcellularLocation>
</comment>
<keyword evidence="3 9" id="KW-0645">Protease</keyword>
<feature type="transmembrane region" description="Helical" evidence="9">
    <location>
        <begin position="82"/>
        <end position="100"/>
    </location>
</feature>
<dbReference type="PRINTS" id="PR00781">
    <property type="entry name" value="LIPOSIGPTASE"/>
</dbReference>
<dbReference type="Pfam" id="PF01252">
    <property type="entry name" value="Peptidase_A8"/>
    <property type="match status" value="1"/>
</dbReference>
<evidence type="ECO:0000256" key="5">
    <source>
        <dbReference type="ARBA" id="ARBA00022750"/>
    </source>
</evidence>
<keyword evidence="4 9" id="KW-0812">Transmembrane</keyword>
<comment type="similarity">
    <text evidence="1 9 10">Belongs to the peptidase A8 family.</text>
</comment>
<keyword evidence="8 9" id="KW-0472">Membrane</keyword>